<feature type="compositionally biased region" description="Basic and acidic residues" evidence="1">
    <location>
        <begin position="265"/>
        <end position="277"/>
    </location>
</feature>
<evidence type="ECO:0000313" key="2">
    <source>
        <dbReference type="EMBL" id="GMF42266.1"/>
    </source>
</evidence>
<keyword evidence="3" id="KW-1185">Reference proteome</keyword>
<feature type="compositionally biased region" description="Low complexity" evidence="1">
    <location>
        <begin position="14"/>
        <end position="37"/>
    </location>
</feature>
<gene>
    <name evidence="2" type="ORF">Pfra01_001375200</name>
</gene>
<protein>
    <submittedName>
        <fullName evidence="2">Unnamed protein product</fullName>
    </submittedName>
</protein>
<evidence type="ECO:0000256" key="1">
    <source>
        <dbReference type="SAM" id="MobiDB-lite"/>
    </source>
</evidence>
<evidence type="ECO:0000313" key="3">
    <source>
        <dbReference type="Proteomes" id="UP001165121"/>
    </source>
</evidence>
<reference evidence="2" key="1">
    <citation type="submission" date="2023-04" db="EMBL/GenBank/DDBJ databases">
        <title>Phytophthora fragariaefolia NBRC 109709.</title>
        <authorList>
            <person name="Ichikawa N."/>
            <person name="Sato H."/>
            <person name="Tonouchi N."/>
        </authorList>
    </citation>
    <scope>NUCLEOTIDE SEQUENCE</scope>
    <source>
        <strain evidence="2">NBRC 109709</strain>
    </source>
</reference>
<accession>A0A9W6XNM9</accession>
<dbReference type="OrthoDB" id="141470at2759"/>
<proteinExistence type="predicted"/>
<dbReference type="Proteomes" id="UP001165121">
    <property type="component" value="Unassembled WGS sequence"/>
</dbReference>
<feature type="compositionally biased region" description="Pro residues" evidence="1">
    <location>
        <begin position="140"/>
        <end position="151"/>
    </location>
</feature>
<feature type="region of interest" description="Disordered" evidence="1">
    <location>
        <begin position="1"/>
        <end position="277"/>
    </location>
</feature>
<name>A0A9W6XNM9_9STRA</name>
<feature type="compositionally biased region" description="Polar residues" evidence="1">
    <location>
        <begin position="176"/>
        <end position="196"/>
    </location>
</feature>
<comment type="caution">
    <text evidence="2">The sequence shown here is derived from an EMBL/GenBank/DDBJ whole genome shotgun (WGS) entry which is preliminary data.</text>
</comment>
<feature type="compositionally biased region" description="Acidic residues" evidence="1">
    <location>
        <begin position="152"/>
        <end position="164"/>
    </location>
</feature>
<organism evidence="2 3">
    <name type="scientific">Phytophthora fragariaefolia</name>
    <dbReference type="NCBI Taxonomy" id="1490495"/>
    <lineage>
        <taxon>Eukaryota</taxon>
        <taxon>Sar</taxon>
        <taxon>Stramenopiles</taxon>
        <taxon>Oomycota</taxon>
        <taxon>Peronosporomycetes</taxon>
        <taxon>Peronosporales</taxon>
        <taxon>Peronosporaceae</taxon>
        <taxon>Phytophthora</taxon>
    </lineage>
</organism>
<dbReference type="EMBL" id="BSXT01001417">
    <property type="protein sequence ID" value="GMF42266.1"/>
    <property type="molecule type" value="Genomic_DNA"/>
</dbReference>
<sequence>MPTSNPNFKNGPRATEATPPEATSTAEESSPKETTTPRQAQRGAPVRPLRGASESDKDTPNPDLITGGEDSTAGSPASRATKPSEGKPASANTTASEPAPVEEASIPSPDVSSDARKAEDFVNPSDPQDPKSSVSVTPPARAPPERSPPPEDGPDPVDYEESELDQDRKQGEVPDPNSSPELTEQQRVTHPNSPMTPKTAATVAPVEAQARRESPRDTASTDEPEQQIITNAGVDEGVPPEQLQPDNRRHLRERTQHEAAQAAGTKREREASTPRTREQLHALRYRTLDEYREHFRLSRRPGPGVSQCEKCPVVLWDDTGLTRQTNEREFEDWLRFLGYACPEFLASLYRIDWLAQRRVRFRMAKMVADGQWQSRFFDRHMPPPACHPRRGNSEDSEVVAVAADRTSKCSCPR</sequence>
<dbReference type="AlphaFoldDB" id="A0A9W6XNM9"/>